<feature type="coiled-coil region" evidence="1">
    <location>
        <begin position="101"/>
        <end position="198"/>
    </location>
</feature>
<dbReference type="InterPro" id="IPR037614">
    <property type="entry name" value="Kazrin"/>
</dbReference>
<evidence type="ECO:0000256" key="2">
    <source>
        <dbReference type="SAM" id="MobiDB-lite"/>
    </source>
</evidence>
<dbReference type="Pfam" id="PF25986">
    <property type="entry name" value="Kazrin"/>
    <property type="match status" value="1"/>
</dbReference>
<keyword evidence="5" id="KW-1185">Reference proteome</keyword>
<accession>A0A9D3Q9H1</accession>
<reference evidence="4" key="1">
    <citation type="submission" date="2021-01" db="EMBL/GenBank/DDBJ databases">
        <authorList>
            <person name="Zahm M."/>
            <person name="Roques C."/>
            <person name="Cabau C."/>
            <person name="Klopp C."/>
            <person name="Donnadieu C."/>
            <person name="Jouanno E."/>
            <person name="Lampietro C."/>
            <person name="Louis A."/>
            <person name="Herpin A."/>
            <person name="Echchiki A."/>
            <person name="Berthelot C."/>
            <person name="Parey E."/>
            <person name="Roest-Crollius H."/>
            <person name="Braasch I."/>
            <person name="Postlethwait J."/>
            <person name="Bobe J."/>
            <person name="Montfort J."/>
            <person name="Bouchez O."/>
            <person name="Begum T."/>
            <person name="Mejri S."/>
            <person name="Adams A."/>
            <person name="Chen W.-J."/>
            <person name="Guiguen Y."/>
        </authorList>
    </citation>
    <scope>NUCLEOTIDE SEQUENCE</scope>
    <source>
        <strain evidence="4">YG-15Mar2019-1</strain>
        <tissue evidence="4">Brain</tissue>
    </source>
</reference>
<dbReference type="AlphaFoldDB" id="A0A9D3Q9H1"/>
<keyword evidence="1" id="KW-0175">Coiled coil</keyword>
<dbReference type="PANTHER" id="PTHR12776:SF1">
    <property type="entry name" value="KAZRIN"/>
    <property type="match status" value="1"/>
</dbReference>
<dbReference type="OrthoDB" id="6430345at2759"/>
<comment type="caution">
    <text evidence="4">The sequence shown here is derived from an EMBL/GenBank/DDBJ whole genome shotgun (WGS) entry which is preliminary data.</text>
</comment>
<dbReference type="EMBL" id="JAFDVH010000005">
    <property type="protein sequence ID" value="KAG7478436.1"/>
    <property type="molecule type" value="Genomic_DNA"/>
</dbReference>
<feature type="region of interest" description="Disordered" evidence="2">
    <location>
        <begin position="347"/>
        <end position="380"/>
    </location>
</feature>
<dbReference type="InterPro" id="IPR059089">
    <property type="entry name" value="Kazrin_N"/>
</dbReference>
<feature type="compositionally biased region" description="Low complexity" evidence="2">
    <location>
        <begin position="30"/>
        <end position="56"/>
    </location>
</feature>
<proteinExistence type="predicted"/>
<evidence type="ECO:0000313" key="4">
    <source>
        <dbReference type="EMBL" id="KAG7478436.1"/>
    </source>
</evidence>
<gene>
    <name evidence="4" type="ORF">MATL_G00080360</name>
</gene>
<protein>
    <recommendedName>
        <fullName evidence="3">Kazrin N-terminal domain-containing protein</fullName>
    </recommendedName>
</protein>
<feature type="region of interest" description="Disordered" evidence="2">
    <location>
        <begin position="300"/>
        <end position="320"/>
    </location>
</feature>
<name>A0A9D3Q9H1_MEGAT</name>
<evidence type="ECO:0000313" key="5">
    <source>
        <dbReference type="Proteomes" id="UP001046870"/>
    </source>
</evidence>
<dbReference type="PANTHER" id="PTHR12776">
    <property type="entry name" value="KAZRIN-RELATED"/>
    <property type="match status" value="1"/>
</dbReference>
<evidence type="ECO:0000259" key="3">
    <source>
        <dbReference type="Pfam" id="PF25986"/>
    </source>
</evidence>
<sequence length="380" mass="42438">MLMDVEGQLPECVEGAVPSAGVGGTLHCEPSGSGSGHTAPTPGPPAASETPAAETSQHSNHDLLWEEVQEEVSQLQAEVLLLREIKDVEESQGGVSEELSVTRLRVQLAQREQELQRTRETLQAMKADRKRLKAEKEDLLKQMQELYTTLESREEQLRDFIHSYEQHRKENEDAVKTLAQEKDLLEREKWDLRRENKEALECANALHSQLQLRESRSRELEAELCTAKQSLATLTKDVPKRHSLVTPTEPVVNCNQEWVIQADLPLTAAIRQSQQNLCYGQAVGRNSPGHTRQQCIVSDASAPEGDCSTSPSDVSSPRHRTYSLCNSMENLEEQKCRKRERLSLGSLSRVFSRSKQGRSVDPGLLNGPDAPACYSHETSD</sequence>
<organism evidence="4 5">
    <name type="scientific">Megalops atlanticus</name>
    <name type="common">Tarpon</name>
    <name type="synonym">Clupea gigantea</name>
    <dbReference type="NCBI Taxonomy" id="7932"/>
    <lineage>
        <taxon>Eukaryota</taxon>
        <taxon>Metazoa</taxon>
        <taxon>Chordata</taxon>
        <taxon>Craniata</taxon>
        <taxon>Vertebrata</taxon>
        <taxon>Euteleostomi</taxon>
        <taxon>Actinopterygii</taxon>
        <taxon>Neopterygii</taxon>
        <taxon>Teleostei</taxon>
        <taxon>Elopiformes</taxon>
        <taxon>Megalopidae</taxon>
        <taxon>Megalops</taxon>
    </lineage>
</organism>
<dbReference type="Proteomes" id="UP001046870">
    <property type="component" value="Chromosome 5"/>
</dbReference>
<evidence type="ECO:0000256" key="1">
    <source>
        <dbReference type="SAM" id="Coils"/>
    </source>
</evidence>
<feature type="domain" description="Kazrin N-terminal" evidence="3">
    <location>
        <begin position="65"/>
        <end position="233"/>
    </location>
</feature>
<feature type="region of interest" description="Disordered" evidence="2">
    <location>
        <begin position="15"/>
        <end position="59"/>
    </location>
</feature>